<dbReference type="Pfam" id="PF01822">
    <property type="entry name" value="WSC"/>
    <property type="match status" value="1"/>
</dbReference>
<evidence type="ECO:0000313" key="3">
    <source>
        <dbReference type="EMBL" id="CAD8899507.1"/>
    </source>
</evidence>
<feature type="domain" description="WSC" evidence="2">
    <location>
        <begin position="317"/>
        <end position="382"/>
    </location>
</feature>
<gene>
    <name evidence="3" type="ORF">CHYS00102_LOCUS26723</name>
</gene>
<keyword evidence="1" id="KW-1133">Transmembrane helix</keyword>
<reference evidence="3" key="1">
    <citation type="submission" date="2021-01" db="EMBL/GenBank/DDBJ databases">
        <authorList>
            <person name="Corre E."/>
            <person name="Pelletier E."/>
            <person name="Niang G."/>
            <person name="Scheremetjew M."/>
            <person name="Finn R."/>
            <person name="Kale V."/>
            <person name="Holt S."/>
            <person name="Cochrane G."/>
            <person name="Meng A."/>
            <person name="Brown T."/>
            <person name="Cohen L."/>
        </authorList>
    </citation>
    <scope>NUCLEOTIDE SEQUENCE</scope>
    <source>
        <strain evidence="3">308</strain>
    </source>
</reference>
<organism evidence="3">
    <name type="scientific">Corethron hystrix</name>
    <dbReference type="NCBI Taxonomy" id="216773"/>
    <lineage>
        <taxon>Eukaryota</taxon>
        <taxon>Sar</taxon>
        <taxon>Stramenopiles</taxon>
        <taxon>Ochrophyta</taxon>
        <taxon>Bacillariophyta</taxon>
        <taxon>Coscinodiscophyceae</taxon>
        <taxon>Corethrophycidae</taxon>
        <taxon>Corethrales</taxon>
        <taxon>Corethraceae</taxon>
        <taxon>Corethron</taxon>
    </lineage>
</organism>
<sequence length="583" mass="64709">MLITQFLKSFYIVLFLRKSKQFTNGEVDGWEIERPTSTSIEENGDLKLQIEYSVGTSASRAVASMYKYDCSESISSEDGTLTSGPVGPSVITSGTFSVTVLLDKSTLATSSLTQLEDGKGFSAGTISFCMRIDLLNEDLDSISFHSENFNLLFDLTQQSFSIAQSAVKLDIKDNADSIENTYSVIACRCGLDSSQLNDCLSSPEPIEQNGLIAICLYPDSGEVSIANFDLKLKKIIPPEPNPQTPDQEPEEEYIDQKELNIVVKGPSGPSVPASFQWQCLTNSRRLTAREELEDYKSENLNRVERELEDEGLESHFYLGCYKDRRNPRALPVYKGSSNSLEDCVEKCDGYRYFGRQWFGECWCGDSGYDVYGTETNCNCNGTNVGDWRNCVYEDLTYYTTSSSPSPTYYNPSPISSPSSFIGVPTAAPSSLPSSIPSEIPSSAPTGCPDYLPYDGRKLAISAITGNEDSYKIYSRMVKELFVDNAEQMSAEGNAYLVYKSPSSRKNKRILANIQPFTMNREMQESDEAGGNVPFELNLKFQGKSSQIEQNGWVKSSLTVLFGCVICMLTIAILIFKKMKKSQH</sequence>
<evidence type="ECO:0000256" key="1">
    <source>
        <dbReference type="SAM" id="Phobius"/>
    </source>
</evidence>
<keyword evidence="1" id="KW-0472">Membrane</keyword>
<accession>A0A7S1G089</accession>
<dbReference type="InterPro" id="IPR002889">
    <property type="entry name" value="WSC_carb-bd"/>
</dbReference>
<proteinExistence type="predicted"/>
<protein>
    <recommendedName>
        <fullName evidence="2">WSC domain-containing protein</fullName>
    </recommendedName>
</protein>
<name>A0A7S1G089_9STRA</name>
<feature type="transmembrane region" description="Helical" evidence="1">
    <location>
        <begin position="552"/>
        <end position="575"/>
    </location>
</feature>
<dbReference type="AlphaFoldDB" id="A0A7S1G089"/>
<keyword evidence="1" id="KW-0812">Transmembrane</keyword>
<dbReference type="EMBL" id="HBFR01036693">
    <property type="protein sequence ID" value="CAD8899507.1"/>
    <property type="molecule type" value="Transcribed_RNA"/>
</dbReference>
<evidence type="ECO:0000259" key="2">
    <source>
        <dbReference type="Pfam" id="PF01822"/>
    </source>
</evidence>